<evidence type="ECO:0000313" key="5">
    <source>
        <dbReference type="EMBL" id="GAA5177712.1"/>
    </source>
</evidence>
<dbReference type="InterPro" id="IPR027417">
    <property type="entry name" value="P-loop_NTPase"/>
</dbReference>
<feature type="region of interest" description="Disordered" evidence="3">
    <location>
        <begin position="1"/>
        <end position="28"/>
    </location>
</feature>
<comment type="caution">
    <text evidence="5">The sequence shown here is derived from an EMBL/GenBank/DDBJ whole genome shotgun (WGS) entry which is preliminary data.</text>
</comment>
<evidence type="ECO:0000259" key="4">
    <source>
        <dbReference type="Pfam" id="PF03976"/>
    </source>
</evidence>
<dbReference type="InterPro" id="IPR022300">
    <property type="entry name" value="PPK2-rel_1"/>
</dbReference>
<sequence>MEPGSRVDLGAIDPDGTPGLPGKAGKRPKAWARQELEKVGIELASHQERLYANAKAAAGRRRVLLVLQAMDCGGKDGTTRRVAGTMNPQGLHIVAFGTPTPEELAHDFLWRIRAAMPTAGYVGVFNRSHYEDVLIARVHEIVTPDVWRARYAQINQFERDLTRNGTTIVKVMLHISFEEQRKRIEQRLDDPTKHWKYNPADVDERGYWAEYQNAYQDALSECSTGYAPWHIIPANKKWYRDWAVASLLRGAFRDLRLTYPEGAFDLAAERRRLAAATVPVKQRVTRR</sequence>
<feature type="domain" description="Polyphosphate kinase-2-related" evidence="4">
    <location>
        <begin position="32"/>
        <end position="249"/>
    </location>
</feature>
<dbReference type="NCBIfam" id="TIGR03709">
    <property type="entry name" value="PPK2_rel_1"/>
    <property type="match status" value="1"/>
</dbReference>
<evidence type="ECO:0000313" key="6">
    <source>
        <dbReference type="Proteomes" id="UP001501570"/>
    </source>
</evidence>
<keyword evidence="2 5" id="KW-0418">Kinase</keyword>
<gene>
    <name evidence="5" type="ORF">GCM10023322_03090</name>
</gene>
<dbReference type="SUPFAM" id="SSF52540">
    <property type="entry name" value="P-loop containing nucleoside triphosphate hydrolases"/>
    <property type="match status" value="1"/>
</dbReference>
<dbReference type="Proteomes" id="UP001501570">
    <property type="component" value="Unassembled WGS sequence"/>
</dbReference>
<dbReference type="InterPro" id="IPR016898">
    <property type="entry name" value="Polyphosphate_phosphotransfera"/>
</dbReference>
<dbReference type="InterPro" id="IPR022488">
    <property type="entry name" value="PPK2-related"/>
</dbReference>
<evidence type="ECO:0000256" key="1">
    <source>
        <dbReference type="ARBA" id="ARBA00022679"/>
    </source>
</evidence>
<accession>A0ABP9RHV1</accession>
<keyword evidence="1" id="KW-0808">Transferase</keyword>
<proteinExistence type="predicted"/>
<dbReference type="Gene3D" id="3.40.50.300">
    <property type="entry name" value="P-loop containing nucleotide triphosphate hydrolases"/>
    <property type="match status" value="1"/>
</dbReference>
<reference evidence="6" key="1">
    <citation type="journal article" date="2019" name="Int. J. Syst. Evol. Microbiol.">
        <title>The Global Catalogue of Microorganisms (GCM) 10K type strain sequencing project: providing services to taxonomists for standard genome sequencing and annotation.</title>
        <authorList>
            <consortium name="The Broad Institute Genomics Platform"/>
            <consortium name="The Broad Institute Genome Sequencing Center for Infectious Disease"/>
            <person name="Wu L."/>
            <person name="Ma J."/>
        </authorList>
    </citation>
    <scope>NUCLEOTIDE SEQUENCE [LARGE SCALE GENOMIC DNA]</scope>
    <source>
        <strain evidence="6">JCM 18304</strain>
    </source>
</reference>
<dbReference type="PANTHER" id="PTHR34383">
    <property type="entry name" value="POLYPHOSPHATE:AMP PHOSPHOTRANSFERASE-RELATED"/>
    <property type="match status" value="1"/>
</dbReference>
<dbReference type="Pfam" id="PF03976">
    <property type="entry name" value="PPK2"/>
    <property type="match status" value="1"/>
</dbReference>
<protein>
    <submittedName>
        <fullName evidence="5">Polyphosphate kinase 2 family protein</fullName>
    </submittedName>
</protein>
<evidence type="ECO:0000256" key="2">
    <source>
        <dbReference type="ARBA" id="ARBA00022777"/>
    </source>
</evidence>
<dbReference type="PIRSF" id="PIRSF028756">
    <property type="entry name" value="PPK2_prd"/>
    <property type="match status" value="1"/>
</dbReference>
<keyword evidence="6" id="KW-1185">Reference proteome</keyword>
<dbReference type="RefSeq" id="WP_345625293.1">
    <property type="nucleotide sequence ID" value="NZ_BAABJQ010000001.1"/>
</dbReference>
<dbReference type="PANTHER" id="PTHR34383:SF3">
    <property type="entry name" value="POLYPHOSPHATE:AMP PHOSPHOTRANSFERASE"/>
    <property type="match status" value="1"/>
</dbReference>
<evidence type="ECO:0000256" key="3">
    <source>
        <dbReference type="SAM" id="MobiDB-lite"/>
    </source>
</evidence>
<organism evidence="5 6">
    <name type="scientific">Rugosimonospora acidiphila</name>
    <dbReference type="NCBI Taxonomy" id="556531"/>
    <lineage>
        <taxon>Bacteria</taxon>
        <taxon>Bacillati</taxon>
        <taxon>Actinomycetota</taxon>
        <taxon>Actinomycetes</taxon>
        <taxon>Micromonosporales</taxon>
        <taxon>Micromonosporaceae</taxon>
        <taxon>Rugosimonospora</taxon>
    </lineage>
</organism>
<name>A0ABP9RHV1_9ACTN</name>
<dbReference type="GO" id="GO:0016301">
    <property type="term" value="F:kinase activity"/>
    <property type="evidence" value="ECO:0007669"/>
    <property type="project" value="UniProtKB-KW"/>
</dbReference>
<dbReference type="EMBL" id="BAABJQ010000001">
    <property type="protein sequence ID" value="GAA5177712.1"/>
    <property type="molecule type" value="Genomic_DNA"/>
</dbReference>